<protein>
    <submittedName>
        <fullName evidence="3">Uncharacterized protein</fullName>
    </submittedName>
</protein>
<proteinExistence type="predicted"/>
<dbReference type="Pfam" id="PF11951">
    <property type="entry name" value="Fungal_trans_2"/>
    <property type="match status" value="1"/>
</dbReference>
<keyword evidence="2" id="KW-0539">Nucleus</keyword>
<dbReference type="AlphaFoldDB" id="A0A0F7SQM3"/>
<evidence type="ECO:0000313" key="3">
    <source>
        <dbReference type="EMBL" id="CED82800.1"/>
    </source>
</evidence>
<sequence>MECVWPVITSRLTASQAWVKVVPEGGNGGSGSGSLTEESPECSALTVVSPEKQHPLIERLHGRDGAWDEQNKGAERDRDEDGHMLLIAPTSELELNYPDSNERFLLRHALNAVKSWPSFMAITPDPKVGKFSPIELCMPFLDIQHFLSIPRGSSTATDAVSLSLLSIAAVHLSYLHHVSSVEALLNQDSSGGQISLAETERYANMGDALVTGSLALAESFMNIQQIKGLSSISGTGSKIDAETGMDMLLAACLNNILSRCLAGGNGGREFLNLAGRIIRMRGGPKNMLDAAIKIRGGTRKSFRRKKALIESIWSWELCSSISAGRVPDSYSDTLQSWIFNPEPGPINGMEMDEGEWDILECIMGLSRSLLELLSRVNSLYAHSHPLTSIPGKPIQRPVEIDLFWKIQAWKLLVELDIRAKDISHQFGHKRPQDSDMGRLELGNIIWIRTTEMILKMDLLAVHPSDPETLFRARDIIDLVNYCHSKKFVMLLLLWPIIVAGSVFQETKDRDQALTALRSLRSVCCFDLDSGFAIIHQVWDARDNGNEWASWRDVAIGSGDGFIIG</sequence>
<organism evidence="3">
    <name type="scientific">Phaffia rhodozyma</name>
    <name type="common">Yeast</name>
    <name type="synonym">Xanthophyllomyces dendrorhous</name>
    <dbReference type="NCBI Taxonomy" id="264483"/>
    <lineage>
        <taxon>Eukaryota</taxon>
        <taxon>Fungi</taxon>
        <taxon>Dikarya</taxon>
        <taxon>Basidiomycota</taxon>
        <taxon>Agaricomycotina</taxon>
        <taxon>Tremellomycetes</taxon>
        <taxon>Cystofilobasidiales</taxon>
        <taxon>Mrakiaceae</taxon>
        <taxon>Phaffia</taxon>
    </lineage>
</organism>
<comment type="subcellular location">
    <subcellularLocation>
        <location evidence="1">Nucleus</location>
    </subcellularLocation>
</comment>
<dbReference type="InterPro" id="IPR021858">
    <property type="entry name" value="Fun_TF"/>
</dbReference>
<evidence type="ECO:0000256" key="1">
    <source>
        <dbReference type="ARBA" id="ARBA00004123"/>
    </source>
</evidence>
<name>A0A0F7SQM3_PHARH</name>
<reference evidence="3" key="1">
    <citation type="submission" date="2014-08" db="EMBL/GenBank/DDBJ databases">
        <authorList>
            <person name="Sharma Rahul"/>
            <person name="Thines Marco"/>
        </authorList>
    </citation>
    <scope>NUCLEOTIDE SEQUENCE</scope>
</reference>
<dbReference type="EMBL" id="LN483142">
    <property type="protein sequence ID" value="CED82800.1"/>
    <property type="molecule type" value="Genomic_DNA"/>
</dbReference>
<accession>A0A0F7SQM3</accession>
<evidence type="ECO:0000256" key="2">
    <source>
        <dbReference type="ARBA" id="ARBA00023242"/>
    </source>
</evidence>
<dbReference type="PANTHER" id="PTHR37534">
    <property type="entry name" value="TRANSCRIPTIONAL ACTIVATOR PROTEIN UGA3"/>
    <property type="match status" value="1"/>
</dbReference>
<dbReference type="GO" id="GO:0005634">
    <property type="term" value="C:nucleus"/>
    <property type="evidence" value="ECO:0007669"/>
    <property type="project" value="UniProtKB-SubCell"/>
</dbReference>
<dbReference type="PANTHER" id="PTHR37534:SF20">
    <property type="entry name" value="PRO1A C6 ZINK-FINGER PROTEIN"/>
    <property type="match status" value="1"/>
</dbReference>